<proteinExistence type="predicted"/>
<sequence length="97" mass="10851">MSDQLSSPVIVVGVDGSEASRAALRWATHQAELTAARMRPVQAWRLPALHGMPVDFSNVDFEKHARENLRATVEETLRSIREYLSAPQVVEAIRRPC</sequence>
<protein>
    <submittedName>
        <fullName evidence="2">Universal stress protein</fullName>
    </submittedName>
</protein>
<evidence type="ECO:0000313" key="3">
    <source>
        <dbReference type="Proteomes" id="UP001165270"/>
    </source>
</evidence>
<comment type="caution">
    <text evidence="2">The sequence shown here is derived from an EMBL/GenBank/DDBJ whole genome shotgun (WGS) entry which is preliminary data.</text>
</comment>
<gene>
    <name evidence="2" type="ORF">MQN93_03990</name>
</gene>
<organism evidence="2 3">
    <name type="scientific">Streptomyces spinosisporus</name>
    <dbReference type="NCBI Taxonomy" id="2927582"/>
    <lineage>
        <taxon>Bacteria</taxon>
        <taxon>Bacillati</taxon>
        <taxon>Actinomycetota</taxon>
        <taxon>Actinomycetes</taxon>
        <taxon>Kitasatosporales</taxon>
        <taxon>Streptomycetaceae</taxon>
        <taxon>Streptomyces</taxon>
    </lineage>
</organism>
<dbReference type="EMBL" id="JALDAX010000001">
    <property type="protein sequence ID" value="MCI3238881.1"/>
    <property type="molecule type" value="Genomic_DNA"/>
</dbReference>
<accession>A0ABS9XBZ7</accession>
<dbReference type="InterPro" id="IPR006016">
    <property type="entry name" value="UspA"/>
</dbReference>
<reference evidence="2" key="1">
    <citation type="submission" date="2022-03" db="EMBL/GenBank/DDBJ databases">
        <title>Streptomyces 7R015 and 7R016 isolated from Barleria lupulina in Thailand.</title>
        <authorList>
            <person name="Kanchanasin P."/>
            <person name="Phongsopitanun W."/>
            <person name="Tanasupawat S."/>
        </authorList>
    </citation>
    <scope>NUCLEOTIDE SEQUENCE</scope>
    <source>
        <strain evidence="2">7R016</strain>
    </source>
</reference>
<dbReference type="Proteomes" id="UP001165270">
    <property type="component" value="Unassembled WGS sequence"/>
</dbReference>
<evidence type="ECO:0000259" key="1">
    <source>
        <dbReference type="Pfam" id="PF00582"/>
    </source>
</evidence>
<dbReference type="Pfam" id="PF00582">
    <property type="entry name" value="Usp"/>
    <property type="match status" value="1"/>
</dbReference>
<keyword evidence="3" id="KW-1185">Reference proteome</keyword>
<evidence type="ECO:0000313" key="2">
    <source>
        <dbReference type="EMBL" id="MCI3238881.1"/>
    </source>
</evidence>
<name>A0ABS9XBZ7_9ACTN</name>
<dbReference type="SUPFAM" id="SSF52402">
    <property type="entry name" value="Adenine nucleotide alpha hydrolases-like"/>
    <property type="match status" value="1"/>
</dbReference>
<dbReference type="Gene3D" id="3.40.50.620">
    <property type="entry name" value="HUPs"/>
    <property type="match status" value="1"/>
</dbReference>
<feature type="domain" description="UspA" evidence="1">
    <location>
        <begin position="10"/>
        <end position="75"/>
    </location>
</feature>
<dbReference type="InterPro" id="IPR014729">
    <property type="entry name" value="Rossmann-like_a/b/a_fold"/>
</dbReference>